<keyword evidence="4" id="KW-1185">Reference proteome</keyword>
<dbReference type="InterPro" id="IPR050300">
    <property type="entry name" value="GDXG_lipolytic_enzyme"/>
</dbReference>
<reference evidence="3 4" key="2">
    <citation type="submission" date="2021-10" db="EMBL/GenBank/DDBJ databases">
        <authorList>
            <person name="Piombo E."/>
        </authorList>
    </citation>
    <scope>NUCLEOTIDE SEQUENCE [LARGE SCALE GENOMIC DNA]</scope>
</reference>
<dbReference type="GO" id="GO:0016787">
    <property type="term" value="F:hydrolase activity"/>
    <property type="evidence" value="ECO:0007669"/>
    <property type="project" value="UniProtKB-KW"/>
</dbReference>
<evidence type="ECO:0000313" key="3">
    <source>
        <dbReference type="EMBL" id="CAG9996033.1"/>
    </source>
</evidence>
<sequence>MAAFGFFHYVYLKALVTFIRSVVLLRDKLSPRTPDSTKWRQIRIPTRDPGRFIEGRAYGPQPQTSNGKLPVLINWHGSGFMVPLMGTDHAFCSRVSRETGFLVLDVDYRKAPENPYPGPLDDVEDTLRWIASDDQKELLGADANQVAVSGFSAGGNLALVAASSLRHEVQGINVPLVLAFYPVTDISINPDEKTVPNPITPIPNWLARLFNDCYAPDETTRTNPRVSPGLADPSSYPDTVLIITCEGDNLSSEANDLAARIDAADDGRRTVIHRCLPGIPHGWDKTCKEGTNGWAQREVAYSLAVETLKETLRSRG</sequence>
<feature type="domain" description="Alpha/beta hydrolase fold-3" evidence="2">
    <location>
        <begin position="73"/>
        <end position="283"/>
    </location>
</feature>
<dbReference type="Gene3D" id="3.40.50.1820">
    <property type="entry name" value="alpha/beta hydrolase"/>
    <property type="match status" value="1"/>
</dbReference>
<keyword evidence="1" id="KW-0378">Hydrolase</keyword>
<name>A0A9N9UPR3_9HYPO</name>
<dbReference type="PANTHER" id="PTHR48081">
    <property type="entry name" value="AB HYDROLASE SUPERFAMILY PROTEIN C4A8.06C"/>
    <property type="match status" value="1"/>
</dbReference>
<evidence type="ECO:0000259" key="2">
    <source>
        <dbReference type="Pfam" id="PF07859"/>
    </source>
</evidence>
<dbReference type="SUPFAM" id="SSF53474">
    <property type="entry name" value="alpha/beta-Hydrolases"/>
    <property type="match status" value="1"/>
</dbReference>
<proteinExistence type="predicted"/>
<accession>A0A9N9UPR3</accession>
<comment type="caution">
    <text evidence="3">The sequence shown here is derived from an EMBL/GenBank/DDBJ whole genome shotgun (WGS) entry which is preliminary data.</text>
</comment>
<dbReference type="Proteomes" id="UP000754883">
    <property type="component" value="Unassembled WGS sequence"/>
</dbReference>
<reference evidence="4" key="1">
    <citation type="submission" date="2019-06" db="EMBL/GenBank/DDBJ databases">
        <authorList>
            <person name="Broberg M."/>
        </authorList>
    </citation>
    <scope>NUCLEOTIDE SEQUENCE [LARGE SCALE GENOMIC DNA]</scope>
</reference>
<dbReference type="AlphaFoldDB" id="A0A9N9UPR3"/>
<dbReference type="InterPro" id="IPR029058">
    <property type="entry name" value="AB_hydrolase_fold"/>
</dbReference>
<dbReference type="Pfam" id="PF07859">
    <property type="entry name" value="Abhydrolase_3"/>
    <property type="match status" value="1"/>
</dbReference>
<evidence type="ECO:0000313" key="4">
    <source>
        <dbReference type="Proteomes" id="UP000754883"/>
    </source>
</evidence>
<dbReference type="InterPro" id="IPR013094">
    <property type="entry name" value="AB_hydrolase_3"/>
</dbReference>
<evidence type="ECO:0000256" key="1">
    <source>
        <dbReference type="ARBA" id="ARBA00022801"/>
    </source>
</evidence>
<organism evidence="3 4">
    <name type="scientific">Clonostachys byssicola</name>
    <dbReference type="NCBI Taxonomy" id="160290"/>
    <lineage>
        <taxon>Eukaryota</taxon>
        <taxon>Fungi</taxon>
        <taxon>Dikarya</taxon>
        <taxon>Ascomycota</taxon>
        <taxon>Pezizomycotina</taxon>
        <taxon>Sordariomycetes</taxon>
        <taxon>Hypocreomycetidae</taxon>
        <taxon>Hypocreales</taxon>
        <taxon>Bionectriaceae</taxon>
        <taxon>Clonostachys</taxon>
    </lineage>
</organism>
<dbReference type="EMBL" id="CABFNO020001536">
    <property type="protein sequence ID" value="CAG9996033.1"/>
    <property type="molecule type" value="Genomic_DNA"/>
</dbReference>
<dbReference type="PANTHER" id="PTHR48081:SF8">
    <property type="entry name" value="ALPHA_BETA HYDROLASE FOLD-3 DOMAIN-CONTAINING PROTEIN-RELATED"/>
    <property type="match status" value="1"/>
</dbReference>
<gene>
    <name evidence="3" type="ORF">CBYS24578_00004110</name>
</gene>
<protein>
    <recommendedName>
        <fullName evidence="2">Alpha/beta hydrolase fold-3 domain-containing protein</fullName>
    </recommendedName>
</protein>
<dbReference type="OrthoDB" id="19653at2759"/>